<dbReference type="NCBIfam" id="TIGR00214">
    <property type="entry name" value="lipB"/>
    <property type="match status" value="1"/>
</dbReference>
<keyword evidence="5" id="KW-0012">Acyltransferase</keyword>
<evidence type="ECO:0000256" key="3">
    <source>
        <dbReference type="ARBA" id="ARBA00012334"/>
    </source>
</evidence>
<evidence type="ECO:0000313" key="8">
    <source>
        <dbReference type="Proteomes" id="UP001629113"/>
    </source>
</evidence>
<dbReference type="InterPro" id="IPR020605">
    <property type="entry name" value="Octanoyltransferase_CS"/>
</dbReference>
<dbReference type="SUPFAM" id="SSF55681">
    <property type="entry name" value="Class II aaRS and biotin synthetases"/>
    <property type="match status" value="1"/>
</dbReference>
<organism evidence="7 8">
    <name type="scientific">Phlyctema vagabunda</name>
    <dbReference type="NCBI Taxonomy" id="108571"/>
    <lineage>
        <taxon>Eukaryota</taxon>
        <taxon>Fungi</taxon>
        <taxon>Dikarya</taxon>
        <taxon>Ascomycota</taxon>
        <taxon>Pezizomycotina</taxon>
        <taxon>Leotiomycetes</taxon>
        <taxon>Helotiales</taxon>
        <taxon>Dermateaceae</taxon>
        <taxon>Phlyctema</taxon>
    </lineage>
</organism>
<evidence type="ECO:0000256" key="1">
    <source>
        <dbReference type="ARBA" id="ARBA00004821"/>
    </source>
</evidence>
<reference evidence="7 8" key="1">
    <citation type="submission" date="2024-06" db="EMBL/GenBank/DDBJ databases">
        <title>Complete genome of Phlyctema vagabunda strain 19-DSS-EL-015.</title>
        <authorList>
            <person name="Fiorenzani C."/>
        </authorList>
    </citation>
    <scope>NUCLEOTIDE SEQUENCE [LARGE SCALE GENOMIC DNA]</scope>
    <source>
        <strain evidence="7 8">19-DSS-EL-015</strain>
    </source>
</reference>
<comment type="similarity">
    <text evidence="2">Belongs to the LipB family.</text>
</comment>
<keyword evidence="8" id="KW-1185">Reference proteome</keyword>
<dbReference type="InterPro" id="IPR004143">
    <property type="entry name" value="BPL_LPL_catalytic"/>
</dbReference>
<feature type="domain" description="BPL/LPL catalytic" evidence="6">
    <location>
        <begin position="101"/>
        <end position="312"/>
    </location>
</feature>
<name>A0ABR4PAY0_9HELO</name>
<dbReference type="Pfam" id="PF21948">
    <property type="entry name" value="LplA-B_cat"/>
    <property type="match status" value="1"/>
</dbReference>
<dbReference type="PANTHER" id="PTHR10993:SF7">
    <property type="entry name" value="LIPOYLTRANSFERASE 2, MITOCHONDRIAL-RELATED"/>
    <property type="match status" value="1"/>
</dbReference>
<evidence type="ECO:0000313" key="7">
    <source>
        <dbReference type="EMBL" id="KAL3420443.1"/>
    </source>
</evidence>
<evidence type="ECO:0000256" key="5">
    <source>
        <dbReference type="ARBA" id="ARBA00023315"/>
    </source>
</evidence>
<protein>
    <recommendedName>
        <fullName evidence="3">lipoyl(octanoyl) transferase</fullName>
        <ecNumber evidence="3">2.3.1.181</ecNumber>
    </recommendedName>
</protein>
<dbReference type="EC" id="2.3.1.181" evidence="3"/>
<dbReference type="PROSITE" id="PS01313">
    <property type="entry name" value="LIPB"/>
    <property type="match status" value="1"/>
</dbReference>
<dbReference type="Proteomes" id="UP001629113">
    <property type="component" value="Unassembled WGS sequence"/>
</dbReference>
<evidence type="ECO:0000259" key="6">
    <source>
        <dbReference type="PROSITE" id="PS51733"/>
    </source>
</evidence>
<evidence type="ECO:0000256" key="2">
    <source>
        <dbReference type="ARBA" id="ARBA00007907"/>
    </source>
</evidence>
<dbReference type="GO" id="GO:0016874">
    <property type="term" value="F:ligase activity"/>
    <property type="evidence" value="ECO:0007669"/>
    <property type="project" value="UniProtKB-KW"/>
</dbReference>
<comment type="caution">
    <text evidence="7">The sequence shown here is derived from an EMBL/GenBank/DDBJ whole genome shotgun (WGS) entry which is preliminary data.</text>
</comment>
<evidence type="ECO:0000256" key="4">
    <source>
        <dbReference type="ARBA" id="ARBA00022679"/>
    </source>
</evidence>
<keyword evidence="7" id="KW-0436">Ligase</keyword>
<dbReference type="InterPro" id="IPR045864">
    <property type="entry name" value="aa-tRNA-synth_II/BPL/LPL"/>
</dbReference>
<comment type="pathway">
    <text evidence="1">Protein modification; protein lipoylation via endogenous pathway; protein N(6)-(lipoyl)lysine from octanoyl-[acyl-carrier-protein]: step 1/2.</text>
</comment>
<keyword evidence="4" id="KW-0808">Transferase</keyword>
<dbReference type="CDD" id="cd16444">
    <property type="entry name" value="LipB"/>
    <property type="match status" value="1"/>
</dbReference>
<sequence>MAKLNPGPLLKASRSFKLALSRPMSTYPVLSLEHDSHAPTVADNSSNNESEEIAPTVLEHYAKQSPILCYGNANMWQQEMVDYALAYKAAVSSPTPPNLHYKPKPTILSFTPSPVYTTGRREKDSLSPEQIKKLERPMWIKDVGLMRADVVHTLRGGQTTFHGPGQLVIYPILDLSAIRTKLWPKGISVRCYVRLLEETTIKTLAHYDISATRTENPGVWMVDGERGERKIAALGIHLRRNITSFGVALNVNTNLEWYDRITACGLEGKGITNMTSELPVRPIYERSSKNIATHQVGRRWVDIFVAEIWGKEGVAAHLRPSSAPWPELISTTAYNKRLEEIDREGSKPIQTPRPHMRFFKHGNKSLGHVQAPVKIIKYEPVKDTYWWSHKKRSRSSH</sequence>
<accession>A0ABR4PAY0</accession>
<dbReference type="PANTHER" id="PTHR10993">
    <property type="entry name" value="OCTANOYLTRANSFERASE"/>
    <property type="match status" value="1"/>
</dbReference>
<dbReference type="Gene3D" id="3.30.930.10">
    <property type="entry name" value="Bira Bifunctional Protein, Domain 2"/>
    <property type="match status" value="1"/>
</dbReference>
<dbReference type="EMBL" id="JBFCZG010000007">
    <property type="protein sequence ID" value="KAL3420443.1"/>
    <property type="molecule type" value="Genomic_DNA"/>
</dbReference>
<dbReference type="InterPro" id="IPR000544">
    <property type="entry name" value="Octanoyltransferase"/>
</dbReference>
<dbReference type="PROSITE" id="PS51733">
    <property type="entry name" value="BPL_LPL_CATALYTIC"/>
    <property type="match status" value="1"/>
</dbReference>
<proteinExistence type="inferred from homology"/>
<gene>
    <name evidence="7" type="ORF">PVAG01_08942</name>
</gene>